<protein>
    <recommendedName>
        <fullName evidence="2">Tc1-like transposase DDE domain-containing protein</fullName>
    </recommendedName>
</protein>
<dbReference type="InterPro" id="IPR038717">
    <property type="entry name" value="Tc1-like_DDE_dom"/>
</dbReference>
<reference evidence="4" key="1">
    <citation type="journal article" date="2015" name="Proc. Natl. Acad. Sci. U.S.A.">
        <title>Genome sequence of the Asian Tiger mosquito, Aedes albopictus, reveals insights into its biology, genetics, and evolution.</title>
        <authorList>
            <person name="Chen X.G."/>
            <person name="Jiang X."/>
            <person name="Gu J."/>
            <person name="Xu M."/>
            <person name="Wu Y."/>
            <person name="Deng Y."/>
            <person name="Zhang C."/>
            <person name="Bonizzoni M."/>
            <person name="Dermauw W."/>
            <person name="Vontas J."/>
            <person name="Armbruster P."/>
            <person name="Huang X."/>
            <person name="Yang Y."/>
            <person name="Zhang H."/>
            <person name="He W."/>
            <person name="Peng H."/>
            <person name="Liu Y."/>
            <person name="Wu K."/>
            <person name="Chen J."/>
            <person name="Lirakis M."/>
            <person name="Topalis P."/>
            <person name="Van Leeuwen T."/>
            <person name="Hall A.B."/>
            <person name="Jiang X."/>
            <person name="Thorpe C."/>
            <person name="Mueller R.L."/>
            <person name="Sun C."/>
            <person name="Waterhouse R.M."/>
            <person name="Yan G."/>
            <person name="Tu Z.J."/>
            <person name="Fang X."/>
            <person name="James A.A."/>
        </authorList>
    </citation>
    <scope>NUCLEOTIDE SEQUENCE [LARGE SCALE GENOMIC DNA]</scope>
    <source>
        <strain evidence="4">Foshan</strain>
    </source>
</reference>
<dbReference type="SUPFAM" id="SSF53098">
    <property type="entry name" value="Ribonuclease H-like"/>
    <property type="match status" value="1"/>
</dbReference>
<evidence type="ECO:0000256" key="1">
    <source>
        <dbReference type="ARBA" id="ARBA00004123"/>
    </source>
</evidence>
<keyword evidence="4" id="KW-1185">Reference proteome</keyword>
<dbReference type="GeneID" id="115257834"/>
<accession>A0ABM1YKJ7</accession>
<dbReference type="Gene3D" id="3.30.420.10">
    <property type="entry name" value="Ribonuclease H-like superfamily/Ribonuclease H"/>
    <property type="match status" value="1"/>
</dbReference>
<dbReference type="Pfam" id="PF13358">
    <property type="entry name" value="DDE_3"/>
    <property type="match status" value="1"/>
</dbReference>
<dbReference type="InterPro" id="IPR047655">
    <property type="entry name" value="Transpos_IS630-like"/>
</dbReference>
<comment type="subcellular location">
    <subcellularLocation>
        <location evidence="1">Nucleus</location>
    </subcellularLocation>
</comment>
<dbReference type="PANTHER" id="PTHR46564:SF1">
    <property type="entry name" value="TRANSPOSASE"/>
    <property type="match status" value="1"/>
</dbReference>
<organism evidence="3 4">
    <name type="scientific">Aedes albopictus</name>
    <name type="common">Asian tiger mosquito</name>
    <name type="synonym">Stegomyia albopicta</name>
    <dbReference type="NCBI Taxonomy" id="7160"/>
    <lineage>
        <taxon>Eukaryota</taxon>
        <taxon>Metazoa</taxon>
        <taxon>Ecdysozoa</taxon>
        <taxon>Arthropoda</taxon>
        <taxon>Hexapoda</taxon>
        <taxon>Insecta</taxon>
        <taxon>Pterygota</taxon>
        <taxon>Neoptera</taxon>
        <taxon>Endopterygota</taxon>
        <taxon>Diptera</taxon>
        <taxon>Nematocera</taxon>
        <taxon>Culicoidea</taxon>
        <taxon>Culicidae</taxon>
        <taxon>Culicinae</taxon>
        <taxon>Aedini</taxon>
        <taxon>Aedes</taxon>
        <taxon>Stegomyia</taxon>
    </lineage>
</organism>
<dbReference type="InterPro" id="IPR036397">
    <property type="entry name" value="RNaseH_sf"/>
</dbReference>
<evidence type="ECO:0000313" key="3">
    <source>
        <dbReference type="EnsemblMetazoa" id="AALFPA23_010009.P13893"/>
    </source>
</evidence>
<dbReference type="InterPro" id="IPR012337">
    <property type="entry name" value="RNaseH-like_sf"/>
</dbReference>
<dbReference type="PANTHER" id="PTHR46564">
    <property type="entry name" value="TRANSPOSASE"/>
    <property type="match status" value="1"/>
</dbReference>
<dbReference type="RefSeq" id="XP_062704271.1">
    <property type="nucleotide sequence ID" value="XM_062848287.1"/>
</dbReference>
<dbReference type="Proteomes" id="UP000069940">
    <property type="component" value="Unassembled WGS sequence"/>
</dbReference>
<sequence length="300" mass="35437">MNYPIAGWIKKYEQEGMFDRKERSRVFKRFGLAERQWIIELYNKRPVLLLDEARDLFQREFKKTISAASINRILHDEGYSWKVLERRAIQLRFSDIQRFFNEPLSIVWDLHALVFLDEVSFDNRGMLRTKGYAPVGKKLIYRGKFVRRPRCSLLSFLGYDGVLETFSTEGTFTRAKFFDCIRKFATNGSVQTHPGKYSVWIMDGARIHCHKSIIDYLRSLRIIVLFLPAYAPFYNPIEYVFGYLKKYLKRNYVENDKTDLSVIIARALIRFKSYDCIRIFRKCGYLAGGQFDPSIGLNQE</sequence>
<feature type="domain" description="Tc1-like transposase DDE" evidence="2">
    <location>
        <begin position="113"/>
        <end position="256"/>
    </location>
</feature>
<name>A0ABM1YKJ7_AEDAL</name>
<reference evidence="3" key="2">
    <citation type="submission" date="2025-05" db="UniProtKB">
        <authorList>
            <consortium name="EnsemblMetazoa"/>
        </authorList>
    </citation>
    <scope>IDENTIFICATION</scope>
    <source>
        <strain evidence="3">Foshan</strain>
    </source>
</reference>
<dbReference type="NCBIfam" id="NF033545">
    <property type="entry name" value="transpos_IS630"/>
    <property type="match status" value="1"/>
</dbReference>
<evidence type="ECO:0000259" key="2">
    <source>
        <dbReference type="Pfam" id="PF13358"/>
    </source>
</evidence>
<evidence type="ECO:0000313" key="4">
    <source>
        <dbReference type="Proteomes" id="UP000069940"/>
    </source>
</evidence>
<dbReference type="SUPFAM" id="SSF46689">
    <property type="entry name" value="Homeodomain-like"/>
    <property type="match status" value="1"/>
</dbReference>
<dbReference type="InterPro" id="IPR009057">
    <property type="entry name" value="Homeodomain-like_sf"/>
</dbReference>
<proteinExistence type="predicted"/>
<dbReference type="EnsemblMetazoa" id="AALFPA23_010009.R13893">
    <property type="protein sequence ID" value="AALFPA23_010009.P13893"/>
    <property type="gene ID" value="AALFPA23_010009"/>
</dbReference>